<feature type="region of interest" description="Disordered" evidence="1">
    <location>
        <begin position="1"/>
        <end position="86"/>
    </location>
</feature>
<dbReference type="EMBL" id="JAPZBQ010000002">
    <property type="protein sequence ID" value="KAJ5345513.1"/>
    <property type="molecule type" value="Genomic_DNA"/>
</dbReference>
<organism evidence="2 3">
    <name type="scientific">Penicillium brevicompactum</name>
    <dbReference type="NCBI Taxonomy" id="5074"/>
    <lineage>
        <taxon>Eukaryota</taxon>
        <taxon>Fungi</taxon>
        <taxon>Dikarya</taxon>
        <taxon>Ascomycota</taxon>
        <taxon>Pezizomycotina</taxon>
        <taxon>Eurotiomycetes</taxon>
        <taxon>Eurotiomycetidae</taxon>
        <taxon>Eurotiales</taxon>
        <taxon>Aspergillaceae</taxon>
        <taxon>Penicillium</taxon>
    </lineage>
</organism>
<feature type="compositionally biased region" description="Polar residues" evidence="1">
    <location>
        <begin position="47"/>
        <end position="63"/>
    </location>
</feature>
<sequence>MTETHRNDNPNGFITEREVDGERRSIRHYNDGRVSSRNSSREGRISSRPTSRASFTRSRVNSQTTSRSASRSASRSTRRASSESGVGLVELFFEMDELDMPEHHRPLESEAPPDLSNTNREIKSLASQTVVPTSSPDLLSSGTAKESRVLSRVAKIENQIKKLGKQPSVDVAKDEA</sequence>
<reference evidence="2" key="2">
    <citation type="journal article" date="2023" name="IMA Fungus">
        <title>Comparative genomic study of the Penicillium genus elucidates a diverse pangenome and 15 lateral gene transfer events.</title>
        <authorList>
            <person name="Petersen C."/>
            <person name="Sorensen T."/>
            <person name="Nielsen M.R."/>
            <person name="Sondergaard T.E."/>
            <person name="Sorensen J.L."/>
            <person name="Fitzpatrick D.A."/>
            <person name="Frisvad J.C."/>
            <person name="Nielsen K.L."/>
        </authorList>
    </citation>
    <scope>NUCLEOTIDE SEQUENCE</scope>
    <source>
        <strain evidence="2">IBT 35673</strain>
    </source>
</reference>
<feature type="compositionally biased region" description="Basic and acidic residues" evidence="1">
    <location>
        <begin position="15"/>
        <end position="31"/>
    </location>
</feature>
<evidence type="ECO:0000313" key="2">
    <source>
        <dbReference type="EMBL" id="KAJ5345513.1"/>
    </source>
</evidence>
<comment type="caution">
    <text evidence="2">The sequence shown here is derived from an EMBL/GenBank/DDBJ whole genome shotgun (WGS) entry which is preliminary data.</text>
</comment>
<proteinExistence type="predicted"/>
<dbReference type="AlphaFoldDB" id="A0A9W9QWR6"/>
<protein>
    <submittedName>
        <fullName evidence="2">Uncharacterized protein</fullName>
    </submittedName>
</protein>
<reference evidence="2" key="1">
    <citation type="submission" date="2022-12" db="EMBL/GenBank/DDBJ databases">
        <authorList>
            <person name="Petersen C."/>
        </authorList>
    </citation>
    <scope>NUCLEOTIDE SEQUENCE</scope>
    <source>
        <strain evidence="2">IBT 35673</strain>
    </source>
</reference>
<feature type="region of interest" description="Disordered" evidence="1">
    <location>
        <begin position="100"/>
        <end position="146"/>
    </location>
</feature>
<gene>
    <name evidence="2" type="ORF">N7452_003517</name>
</gene>
<evidence type="ECO:0000256" key="1">
    <source>
        <dbReference type="SAM" id="MobiDB-lite"/>
    </source>
</evidence>
<accession>A0A9W9QWR6</accession>
<evidence type="ECO:0000313" key="3">
    <source>
        <dbReference type="Proteomes" id="UP001147695"/>
    </source>
</evidence>
<feature type="compositionally biased region" description="Polar residues" evidence="1">
    <location>
        <begin position="115"/>
        <end position="144"/>
    </location>
</feature>
<feature type="compositionally biased region" description="Low complexity" evidence="1">
    <location>
        <begin position="64"/>
        <end position="75"/>
    </location>
</feature>
<name>A0A9W9QWR6_PENBR</name>
<dbReference type="Proteomes" id="UP001147695">
    <property type="component" value="Unassembled WGS sequence"/>
</dbReference>